<dbReference type="Gene3D" id="1.20.120.450">
    <property type="entry name" value="dinb family like domain"/>
    <property type="match status" value="1"/>
</dbReference>
<dbReference type="OrthoDB" id="160263at2"/>
<name>A0A347ZS76_9CHLR</name>
<evidence type="ECO:0000259" key="1">
    <source>
        <dbReference type="Pfam" id="PF12867"/>
    </source>
</evidence>
<protein>
    <submittedName>
        <fullName evidence="2">DinB family protein</fullName>
    </submittedName>
</protein>
<gene>
    <name evidence="2" type="ORF">DFR64_1156</name>
</gene>
<dbReference type="Pfam" id="PF12867">
    <property type="entry name" value="DinB_2"/>
    <property type="match status" value="1"/>
</dbReference>
<comment type="caution">
    <text evidence="2">The sequence shown here is derived from an EMBL/GenBank/DDBJ whole genome shotgun (WGS) entry which is preliminary data.</text>
</comment>
<proteinExistence type="predicted"/>
<dbReference type="EMBL" id="QUMS01000001">
    <property type="protein sequence ID" value="REG11278.1"/>
    <property type="molecule type" value="Genomic_DNA"/>
</dbReference>
<dbReference type="RefSeq" id="WP_116224416.1">
    <property type="nucleotide sequence ID" value="NZ_AP018437.1"/>
</dbReference>
<evidence type="ECO:0000313" key="2">
    <source>
        <dbReference type="EMBL" id="REG11278.1"/>
    </source>
</evidence>
<organism evidence="2 3">
    <name type="scientific">Pelolinea submarina</name>
    <dbReference type="NCBI Taxonomy" id="913107"/>
    <lineage>
        <taxon>Bacteria</taxon>
        <taxon>Bacillati</taxon>
        <taxon>Chloroflexota</taxon>
        <taxon>Anaerolineae</taxon>
        <taxon>Anaerolineales</taxon>
        <taxon>Anaerolineaceae</taxon>
        <taxon>Pelolinea</taxon>
    </lineage>
</organism>
<reference evidence="2 3" key="1">
    <citation type="submission" date="2018-08" db="EMBL/GenBank/DDBJ databases">
        <title>Genomic Encyclopedia of Type Strains, Phase IV (KMG-IV): sequencing the most valuable type-strain genomes for metagenomic binning, comparative biology and taxonomic classification.</title>
        <authorList>
            <person name="Goeker M."/>
        </authorList>
    </citation>
    <scope>NUCLEOTIDE SEQUENCE [LARGE SCALE GENOMIC DNA]</scope>
    <source>
        <strain evidence="2 3">DSM 23923</strain>
    </source>
</reference>
<dbReference type="InterPro" id="IPR024775">
    <property type="entry name" value="DinB-like"/>
</dbReference>
<keyword evidence="3" id="KW-1185">Reference proteome</keyword>
<feature type="domain" description="DinB-like" evidence="1">
    <location>
        <begin position="7"/>
        <end position="140"/>
    </location>
</feature>
<dbReference type="AlphaFoldDB" id="A0A347ZS76"/>
<sequence length="172" mass="19868">MLNIINQLKFTRGEFRKGFTGVNEDEGMRRFMPINSISWMVGHLAWHEQLYWLTRLQGYTPIPELNDLASFGGEASQPSLTQMIAYWEQITAEADPFLESLTLADLDPDVVDKTGKKYQINKGTLISRVIYHYWYHTGEMQAVRQLLGHTGLPDFVSDDIETIGKYYLDKEE</sequence>
<dbReference type="InterPro" id="IPR034660">
    <property type="entry name" value="DinB/YfiT-like"/>
</dbReference>
<accession>A0A347ZS76</accession>
<dbReference type="Proteomes" id="UP000256388">
    <property type="component" value="Unassembled WGS sequence"/>
</dbReference>
<dbReference type="SUPFAM" id="SSF109854">
    <property type="entry name" value="DinB/YfiT-like putative metalloenzymes"/>
    <property type="match status" value="1"/>
</dbReference>
<evidence type="ECO:0000313" key="3">
    <source>
        <dbReference type="Proteomes" id="UP000256388"/>
    </source>
</evidence>